<evidence type="ECO:0000313" key="1">
    <source>
        <dbReference type="EMBL" id="KUJ82154.1"/>
    </source>
</evidence>
<evidence type="ECO:0000313" key="2">
    <source>
        <dbReference type="Proteomes" id="UP000053690"/>
    </source>
</evidence>
<dbReference type="AlphaFoldDB" id="A0A0X3U2Y4"/>
<organism evidence="1 2">
    <name type="scientific">Ruegeria profundi</name>
    <dbReference type="NCBI Taxonomy" id="1685378"/>
    <lineage>
        <taxon>Bacteria</taxon>
        <taxon>Pseudomonadati</taxon>
        <taxon>Pseudomonadota</taxon>
        <taxon>Alphaproteobacteria</taxon>
        <taxon>Rhodobacterales</taxon>
        <taxon>Roseobacteraceae</taxon>
        <taxon>Ruegeria</taxon>
    </lineage>
</organism>
<dbReference type="EMBL" id="LQBP01000001">
    <property type="protein sequence ID" value="KUJ82154.1"/>
    <property type="molecule type" value="Genomic_DNA"/>
</dbReference>
<proteinExistence type="predicted"/>
<name>A0A0X3U2Y4_9RHOB</name>
<gene>
    <name evidence="1" type="ORF">AVO44_02475</name>
</gene>
<sequence length="60" mass="6779">MTSFAQVWLSASQYVPGAQDWVCFEWPLQANAAEADIVRAKAQIVMRIIAFLRFGYTLTP</sequence>
<reference evidence="2" key="1">
    <citation type="submission" date="2015-12" db="EMBL/GenBank/DDBJ databases">
        <authorList>
            <person name="Zhang G."/>
            <person name="Stingl U."/>
        </authorList>
    </citation>
    <scope>NUCLEOTIDE SEQUENCE [LARGE SCALE GENOMIC DNA]</scope>
    <source>
        <strain evidence="2">ZGT108</strain>
    </source>
</reference>
<dbReference type="STRING" id="1685378.AVO44_02475"/>
<protein>
    <submittedName>
        <fullName evidence="1">Uncharacterized protein</fullName>
    </submittedName>
</protein>
<keyword evidence="2" id="KW-1185">Reference proteome</keyword>
<dbReference type="Proteomes" id="UP000053690">
    <property type="component" value="Unassembled WGS sequence"/>
</dbReference>
<comment type="caution">
    <text evidence="1">The sequence shown here is derived from an EMBL/GenBank/DDBJ whole genome shotgun (WGS) entry which is preliminary data.</text>
</comment>
<accession>A0A0X3U2Y4</accession>